<dbReference type="AlphaFoldDB" id="A0A409X023"/>
<accession>A0A409X023</accession>
<gene>
    <name evidence="1" type="ORF">CVT25_002178</name>
</gene>
<dbReference type="EMBL" id="NHYD01002930">
    <property type="protein sequence ID" value="PPQ84097.1"/>
    <property type="molecule type" value="Genomic_DNA"/>
</dbReference>
<dbReference type="OrthoDB" id="2745898at2759"/>
<dbReference type="Proteomes" id="UP000283269">
    <property type="component" value="Unassembled WGS sequence"/>
</dbReference>
<protein>
    <recommendedName>
        <fullName evidence="3">F-box domain-containing protein</fullName>
    </recommendedName>
</protein>
<evidence type="ECO:0000313" key="1">
    <source>
        <dbReference type="EMBL" id="PPQ84097.1"/>
    </source>
</evidence>
<evidence type="ECO:0008006" key="3">
    <source>
        <dbReference type="Google" id="ProtNLM"/>
    </source>
</evidence>
<sequence>MSHSPEGQSTPATPPLPVELVDEIIADALRTLDPSGVSSIALASHALRIHANRARFTSLVLYRKDSPDVQHTAKSIRTLADIIRNGHSIPTMPGICEFTTSFALKMIGLGHGVMPALEDGCLAYIFNNLFRPSGVDTSIVRPGTSAGTRSLFLNIYRETQWRILRVHDDSKHGRLIWDKINPELLAALEDLIQFSTLNRLSLEHMRNIPTDLLQGTKIKHLRLSMITISPPLSHHRLDRPPLERSMLLESFDVHDADLQVDVMQMKILGSDIRVSLRIPYNFWLYGCGVDTNGMRCTLKDTDIKRVHLYTIKCNHLIHLKSISLWCTGYRPHALVVHLLRHDIPPSVKDLSVTIVPDSENPGSEAGSDVSPLQHKDDVDNFDKHLIRPSFDSIRRIAIGVEIDLSNATTQTSDTLPNLFETWRAYIKNQIPLLSEKVGDRLEVFARLKDQTMQ</sequence>
<name>A0A409X023_PSICY</name>
<dbReference type="InParanoid" id="A0A409X023"/>
<evidence type="ECO:0000313" key="2">
    <source>
        <dbReference type="Proteomes" id="UP000283269"/>
    </source>
</evidence>
<comment type="caution">
    <text evidence="1">The sequence shown here is derived from an EMBL/GenBank/DDBJ whole genome shotgun (WGS) entry which is preliminary data.</text>
</comment>
<keyword evidence="2" id="KW-1185">Reference proteome</keyword>
<reference evidence="1 2" key="1">
    <citation type="journal article" date="2018" name="Evol. Lett.">
        <title>Horizontal gene cluster transfer increased hallucinogenic mushroom diversity.</title>
        <authorList>
            <person name="Reynolds H.T."/>
            <person name="Vijayakumar V."/>
            <person name="Gluck-Thaler E."/>
            <person name="Korotkin H.B."/>
            <person name="Matheny P.B."/>
            <person name="Slot J.C."/>
        </authorList>
    </citation>
    <scope>NUCLEOTIDE SEQUENCE [LARGE SCALE GENOMIC DNA]</scope>
    <source>
        <strain evidence="1 2">2631</strain>
    </source>
</reference>
<organism evidence="1 2">
    <name type="scientific">Psilocybe cyanescens</name>
    <dbReference type="NCBI Taxonomy" id="93625"/>
    <lineage>
        <taxon>Eukaryota</taxon>
        <taxon>Fungi</taxon>
        <taxon>Dikarya</taxon>
        <taxon>Basidiomycota</taxon>
        <taxon>Agaricomycotina</taxon>
        <taxon>Agaricomycetes</taxon>
        <taxon>Agaricomycetidae</taxon>
        <taxon>Agaricales</taxon>
        <taxon>Agaricineae</taxon>
        <taxon>Strophariaceae</taxon>
        <taxon>Psilocybe</taxon>
    </lineage>
</organism>
<proteinExistence type="predicted"/>